<dbReference type="GO" id="GO:0005507">
    <property type="term" value="F:copper ion binding"/>
    <property type="evidence" value="ECO:0007669"/>
    <property type="project" value="InterPro"/>
</dbReference>
<reference evidence="3" key="1">
    <citation type="journal article" date="2023" name="PhytoFront">
        <title>Draft Genome Resources of Seven Strains of Tilletia horrida, Causal Agent of Kernel Smut of Rice.</title>
        <authorList>
            <person name="Khanal S."/>
            <person name="Antony Babu S."/>
            <person name="Zhou X.G."/>
        </authorList>
    </citation>
    <scope>NUCLEOTIDE SEQUENCE</scope>
    <source>
        <strain evidence="3">TX6</strain>
    </source>
</reference>
<keyword evidence="4" id="KW-1185">Reference proteome</keyword>
<evidence type="ECO:0000313" key="3">
    <source>
        <dbReference type="EMBL" id="KAK0543406.1"/>
    </source>
</evidence>
<dbReference type="Proteomes" id="UP001176517">
    <property type="component" value="Unassembled WGS sequence"/>
</dbReference>
<evidence type="ECO:0000259" key="2">
    <source>
        <dbReference type="Pfam" id="PF01179"/>
    </source>
</evidence>
<dbReference type="GO" id="GO:0008131">
    <property type="term" value="F:primary methylamine oxidase activity"/>
    <property type="evidence" value="ECO:0007669"/>
    <property type="project" value="InterPro"/>
</dbReference>
<comment type="PTM">
    <text evidence="1">Topaquinone (TPQ) is generated by copper-dependent autoxidation of a specific tyrosyl residue.</text>
</comment>
<protein>
    <recommendedName>
        <fullName evidence="1">Amine oxidase</fullName>
        <ecNumber evidence="1">1.4.3.-</ecNumber>
    </recommendedName>
</protein>
<dbReference type="InterPro" id="IPR036460">
    <property type="entry name" value="Cu_amine_oxidase_C_sf"/>
</dbReference>
<dbReference type="PANTHER" id="PTHR10638">
    <property type="entry name" value="COPPER AMINE OXIDASE"/>
    <property type="match status" value="1"/>
</dbReference>
<comment type="similarity">
    <text evidence="1">Belongs to the copper/topaquinone oxidase family.</text>
</comment>
<dbReference type="Pfam" id="PF01179">
    <property type="entry name" value="Cu_amine_oxid"/>
    <property type="match status" value="1"/>
</dbReference>
<accession>A0AAN6GJG4</accession>
<organism evidence="3 4">
    <name type="scientific">Tilletia horrida</name>
    <dbReference type="NCBI Taxonomy" id="155126"/>
    <lineage>
        <taxon>Eukaryota</taxon>
        <taxon>Fungi</taxon>
        <taxon>Dikarya</taxon>
        <taxon>Basidiomycota</taxon>
        <taxon>Ustilaginomycotina</taxon>
        <taxon>Exobasidiomycetes</taxon>
        <taxon>Tilletiales</taxon>
        <taxon>Tilletiaceae</taxon>
        <taxon>Tilletia</taxon>
    </lineage>
</organism>
<dbReference type="InterPro" id="IPR000269">
    <property type="entry name" value="Cu_amine_oxidase"/>
</dbReference>
<dbReference type="GO" id="GO:0005886">
    <property type="term" value="C:plasma membrane"/>
    <property type="evidence" value="ECO:0007669"/>
    <property type="project" value="TreeGrafter"/>
</dbReference>
<evidence type="ECO:0000256" key="1">
    <source>
        <dbReference type="RuleBase" id="RU000672"/>
    </source>
</evidence>
<comment type="cofactor">
    <cofactor evidence="1">
        <name>Cu cation</name>
        <dbReference type="ChEBI" id="CHEBI:23378"/>
    </cofactor>
    <text evidence="1">Contains 1 topaquinone per subunit.</text>
</comment>
<evidence type="ECO:0000313" key="4">
    <source>
        <dbReference type="Proteomes" id="UP001176517"/>
    </source>
</evidence>
<keyword evidence="1" id="KW-0186">Copper</keyword>
<sequence length="150" mass="17081">MGFARDHIYVTKQKDNELWASHANKNLDTANPIIEFDKYLDGDSLDQQDLVLWVNLGMTHIPHTGDLPTTTQPTAQSSFILLPHNYLTSDPSRRTHQQVRVSYGEWQNHSTKLNTFGQEAISYGQTYPLSEAVGNLLDYQGDIAVRKFPY</sequence>
<dbReference type="GO" id="GO:0048038">
    <property type="term" value="F:quinone binding"/>
    <property type="evidence" value="ECO:0007669"/>
    <property type="project" value="InterPro"/>
</dbReference>
<feature type="non-terminal residue" evidence="3">
    <location>
        <position position="150"/>
    </location>
</feature>
<keyword evidence="1" id="KW-0479">Metal-binding</keyword>
<keyword evidence="1" id="KW-0801">TPQ</keyword>
<dbReference type="Gene3D" id="2.70.98.20">
    <property type="entry name" value="Copper amine oxidase, catalytic domain"/>
    <property type="match status" value="1"/>
</dbReference>
<dbReference type="GO" id="GO:0009308">
    <property type="term" value="P:amine metabolic process"/>
    <property type="evidence" value="ECO:0007669"/>
    <property type="project" value="UniProtKB-UniRule"/>
</dbReference>
<dbReference type="EC" id="1.4.3.-" evidence="1"/>
<feature type="domain" description="Copper amine oxidase catalytic" evidence="2">
    <location>
        <begin position="2"/>
        <end position="92"/>
    </location>
</feature>
<dbReference type="AlphaFoldDB" id="A0AAN6GJG4"/>
<comment type="caution">
    <text evidence="3">The sequence shown here is derived from an EMBL/GenBank/DDBJ whole genome shotgun (WGS) entry which is preliminary data.</text>
</comment>
<dbReference type="PANTHER" id="PTHR10638:SF20">
    <property type="entry name" value="AMINE OXIDASE"/>
    <property type="match status" value="1"/>
</dbReference>
<gene>
    <name evidence="3" type="ORF">OC846_006423</name>
</gene>
<proteinExistence type="inferred from homology"/>
<name>A0AAN6GJG4_9BASI</name>
<keyword evidence="1" id="KW-0560">Oxidoreductase</keyword>
<dbReference type="InterPro" id="IPR015798">
    <property type="entry name" value="Cu_amine_oxidase_C"/>
</dbReference>
<dbReference type="EMBL" id="JAPDMZ010000365">
    <property type="protein sequence ID" value="KAK0543406.1"/>
    <property type="molecule type" value="Genomic_DNA"/>
</dbReference>
<dbReference type="SUPFAM" id="SSF49998">
    <property type="entry name" value="Amine oxidase catalytic domain"/>
    <property type="match status" value="1"/>
</dbReference>